<evidence type="ECO:0000256" key="5">
    <source>
        <dbReference type="ARBA" id="ARBA00023128"/>
    </source>
</evidence>
<dbReference type="Proteomes" id="UP000257200">
    <property type="component" value="Unplaced"/>
</dbReference>
<comment type="subcellular location">
    <subcellularLocation>
        <location evidence="1">Mitochondrion</location>
    </subcellularLocation>
</comment>
<dbReference type="AlphaFoldDB" id="A0A3Q1GT93"/>
<proteinExistence type="inferred from homology"/>
<reference evidence="8" key="1">
    <citation type="submission" date="2025-08" db="UniProtKB">
        <authorList>
            <consortium name="Ensembl"/>
        </authorList>
    </citation>
    <scope>IDENTIFICATION</scope>
</reference>
<dbReference type="Ensembl" id="ENSAPOT00000022912.1">
    <property type="protein sequence ID" value="ENSAPOP00000030657.1"/>
    <property type="gene ID" value="ENSAPOG00000017369.1"/>
</dbReference>
<sequence length="232" mass="25369">APSSPPLPGGSPSCRRDRTAGDRSPSCGTESRSISAESPGCCRRAAGFPAERCRTSPSSPAATPSLLLTVWTLLTSALARSSLLCSSSGLRGLHVTAACCKNRAARIRIGKGNKPLTYEQALHPHHIGHRKGWLSQHTSNLKGEDGAADRTVEDVFIRRFMFGTFHGFLANEIVLKRRGNVLIVCAIMLQKMLPQKFYFLIGYSESLLSHLYKCPVKLEIQTLVDKAVYKYI</sequence>
<accession>A0A3Q1GT93</accession>
<evidence type="ECO:0000313" key="9">
    <source>
        <dbReference type="Proteomes" id="UP000257200"/>
    </source>
</evidence>
<dbReference type="Pfam" id="PF14955">
    <property type="entry name" value="MRP-S24"/>
    <property type="match status" value="1"/>
</dbReference>
<dbReference type="STRING" id="80966.ENSAPOP00000030657"/>
<dbReference type="InParanoid" id="A0A3Q1GT93"/>
<evidence type="ECO:0000256" key="1">
    <source>
        <dbReference type="ARBA" id="ARBA00004173"/>
    </source>
</evidence>
<dbReference type="PANTHER" id="PTHR21244:SF1">
    <property type="entry name" value="SMALL RIBOSOMAL SUBUNIT PROTEIN US3M"/>
    <property type="match status" value="1"/>
</dbReference>
<dbReference type="PANTHER" id="PTHR21244">
    <property type="entry name" value="MITOCHONDRIAL 28S RIBOSOMAL PROTEIN S24"/>
    <property type="match status" value="1"/>
</dbReference>
<evidence type="ECO:0000256" key="6">
    <source>
        <dbReference type="ARBA" id="ARBA00023274"/>
    </source>
</evidence>
<dbReference type="InterPro" id="IPR026146">
    <property type="entry name" value="Ribosomal_uS3m"/>
</dbReference>
<dbReference type="GO" id="GO:0005739">
    <property type="term" value="C:mitochondrion"/>
    <property type="evidence" value="ECO:0007669"/>
    <property type="project" value="UniProtKB-SubCell"/>
</dbReference>
<evidence type="ECO:0000256" key="2">
    <source>
        <dbReference type="ARBA" id="ARBA00010761"/>
    </source>
</evidence>
<dbReference type="GeneTree" id="ENSGT00390000011179"/>
<keyword evidence="3" id="KW-0809">Transit peptide</keyword>
<name>A0A3Q1GT93_9TELE</name>
<keyword evidence="9" id="KW-1185">Reference proteome</keyword>
<dbReference type="GO" id="GO:1990904">
    <property type="term" value="C:ribonucleoprotein complex"/>
    <property type="evidence" value="ECO:0007669"/>
    <property type="project" value="UniProtKB-KW"/>
</dbReference>
<organism evidence="8 9">
    <name type="scientific">Acanthochromis polyacanthus</name>
    <name type="common">spiny chromis</name>
    <dbReference type="NCBI Taxonomy" id="80966"/>
    <lineage>
        <taxon>Eukaryota</taxon>
        <taxon>Metazoa</taxon>
        <taxon>Chordata</taxon>
        <taxon>Craniata</taxon>
        <taxon>Vertebrata</taxon>
        <taxon>Euteleostomi</taxon>
        <taxon>Actinopterygii</taxon>
        <taxon>Neopterygii</taxon>
        <taxon>Teleostei</taxon>
        <taxon>Neoteleostei</taxon>
        <taxon>Acanthomorphata</taxon>
        <taxon>Ovalentaria</taxon>
        <taxon>Pomacentridae</taxon>
        <taxon>Acanthochromis</taxon>
    </lineage>
</organism>
<feature type="compositionally biased region" description="Polar residues" evidence="7">
    <location>
        <begin position="26"/>
        <end position="36"/>
    </location>
</feature>
<dbReference type="FunCoup" id="A0A3Q1GT93">
    <property type="interactions" value="902"/>
</dbReference>
<protein>
    <submittedName>
        <fullName evidence="8">Mitochondrial ribosomal protein S24</fullName>
    </submittedName>
</protein>
<reference evidence="8" key="2">
    <citation type="submission" date="2025-09" db="UniProtKB">
        <authorList>
            <consortium name="Ensembl"/>
        </authorList>
    </citation>
    <scope>IDENTIFICATION</scope>
</reference>
<evidence type="ECO:0000313" key="8">
    <source>
        <dbReference type="Ensembl" id="ENSAPOP00000030657.1"/>
    </source>
</evidence>
<feature type="region of interest" description="Disordered" evidence="7">
    <location>
        <begin position="1"/>
        <end position="39"/>
    </location>
</feature>
<dbReference type="GO" id="GO:0005840">
    <property type="term" value="C:ribosome"/>
    <property type="evidence" value="ECO:0007669"/>
    <property type="project" value="UniProtKB-KW"/>
</dbReference>
<comment type="similarity">
    <text evidence="2">Belongs to the universal ribosomal protein uS3 family.</text>
</comment>
<evidence type="ECO:0000256" key="7">
    <source>
        <dbReference type="SAM" id="MobiDB-lite"/>
    </source>
</evidence>
<dbReference type="GO" id="GO:0006412">
    <property type="term" value="P:translation"/>
    <property type="evidence" value="ECO:0007669"/>
    <property type="project" value="TreeGrafter"/>
</dbReference>
<keyword evidence="4" id="KW-0689">Ribosomal protein</keyword>
<evidence type="ECO:0000256" key="3">
    <source>
        <dbReference type="ARBA" id="ARBA00022946"/>
    </source>
</evidence>
<keyword evidence="6" id="KW-0687">Ribonucleoprotein</keyword>
<keyword evidence="5" id="KW-0496">Mitochondrion</keyword>
<evidence type="ECO:0000256" key="4">
    <source>
        <dbReference type="ARBA" id="ARBA00022980"/>
    </source>
</evidence>